<dbReference type="Gene3D" id="4.10.400.10">
    <property type="entry name" value="Low-density Lipoprotein Receptor"/>
    <property type="match status" value="1"/>
</dbReference>
<sequence length="388" mass="43664">RLDSLQFNKQSDLSKSSVNFLFTSLARSGKTAKSFELLSDTSIWINITFSIAVDMQIHIASILVCGVSMVSTMFNVSEDRAHCPLGYFPCGNLSTCLPQLLHCNGVDDCENQADEENCVLSSYLSNFSSIHSLHSSNEDIYLYTVYPHCVMVLPHIVLFFLTYTNIRMLLKKSVVSTIIWRLNVKLLQCKRIFKSINVIIHHHNCIKLSSVNICPLQQCTTAPPSVFYRDCLRRVTWFRNSSGLRMKIFRFTCSQGLTSVFFLGENNEAICATKEQQCIGAVKLVSYLKLANIAVRTRPRTRVSGVRDNHYTSRATRCVTGGCVPTGLSHHLRGSKPRPPPVPCLLEVHEELSEDLECPLPARFTLRQLEDTSLSPRWSMPPAVHSCP</sequence>
<proteinExistence type="predicted"/>
<dbReference type="InterPro" id="IPR002172">
    <property type="entry name" value="LDrepeatLR_classA_rpt"/>
</dbReference>
<keyword evidence="1 2" id="KW-1015">Disulfide bond</keyword>
<dbReference type="EMBL" id="JAFHDT010000013">
    <property type="protein sequence ID" value="KAI7801709.1"/>
    <property type="molecule type" value="Genomic_DNA"/>
</dbReference>
<dbReference type="PROSITE" id="PS01209">
    <property type="entry name" value="LDLRA_1"/>
    <property type="match status" value="1"/>
</dbReference>
<protein>
    <submittedName>
        <fullName evidence="3">Relaxin receptor 1</fullName>
    </submittedName>
</protein>
<feature type="disulfide bond" evidence="2">
    <location>
        <begin position="103"/>
        <end position="118"/>
    </location>
</feature>
<feature type="non-terminal residue" evidence="3">
    <location>
        <position position="388"/>
    </location>
</feature>
<dbReference type="PROSITE" id="PS50068">
    <property type="entry name" value="LDLRA_2"/>
    <property type="match status" value="1"/>
</dbReference>
<reference evidence="3" key="1">
    <citation type="submission" date="2021-02" db="EMBL/GenBank/DDBJ databases">
        <title>Comparative genomics reveals that relaxation of natural selection precedes convergent phenotypic evolution of cavefish.</title>
        <authorList>
            <person name="Peng Z."/>
        </authorList>
    </citation>
    <scope>NUCLEOTIDE SEQUENCE</scope>
    <source>
        <tissue evidence="3">Muscle</tissue>
    </source>
</reference>
<dbReference type="InterPro" id="IPR036055">
    <property type="entry name" value="LDL_receptor-like_sf"/>
</dbReference>
<dbReference type="Proteomes" id="UP001059041">
    <property type="component" value="Linkage Group LG13"/>
</dbReference>
<organism evidence="3 4">
    <name type="scientific">Triplophysa rosa</name>
    <name type="common">Cave loach</name>
    <dbReference type="NCBI Taxonomy" id="992332"/>
    <lineage>
        <taxon>Eukaryota</taxon>
        <taxon>Metazoa</taxon>
        <taxon>Chordata</taxon>
        <taxon>Craniata</taxon>
        <taxon>Vertebrata</taxon>
        <taxon>Euteleostomi</taxon>
        <taxon>Actinopterygii</taxon>
        <taxon>Neopterygii</taxon>
        <taxon>Teleostei</taxon>
        <taxon>Ostariophysi</taxon>
        <taxon>Cypriniformes</taxon>
        <taxon>Nemacheilidae</taxon>
        <taxon>Triplophysa</taxon>
    </lineage>
</organism>
<dbReference type="Pfam" id="PF00057">
    <property type="entry name" value="Ldl_recept_a"/>
    <property type="match status" value="1"/>
</dbReference>
<evidence type="ECO:0000313" key="4">
    <source>
        <dbReference type="Proteomes" id="UP001059041"/>
    </source>
</evidence>
<dbReference type="SUPFAM" id="SSF57424">
    <property type="entry name" value="LDL receptor-like module"/>
    <property type="match status" value="1"/>
</dbReference>
<evidence type="ECO:0000256" key="1">
    <source>
        <dbReference type="ARBA" id="ARBA00023157"/>
    </source>
</evidence>
<dbReference type="FunFam" id="4.10.400.10:FF:000014">
    <property type="entry name" value="Relaxin family peptide receptor 1"/>
    <property type="match status" value="1"/>
</dbReference>
<comment type="caution">
    <text evidence="2">Lacks conserved residue(s) required for the propagation of feature annotation.</text>
</comment>
<accession>A0A9W7WJD3</accession>
<evidence type="ECO:0000256" key="2">
    <source>
        <dbReference type="PROSITE-ProRule" id="PRU00124"/>
    </source>
</evidence>
<name>A0A9W7WJD3_TRIRA</name>
<comment type="caution">
    <text evidence="3">The sequence shown here is derived from an EMBL/GenBank/DDBJ whole genome shotgun (WGS) entry which is preliminary data.</text>
</comment>
<dbReference type="AlphaFoldDB" id="A0A9W7WJD3"/>
<dbReference type="SMART" id="SM00192">
    <property type="entry name" value="LDLa"/>
    <property type="match status" value="1"/>
</dbReference>
<gene>
    <name evidence="3" type="ORF">IRJ41_017598</name>
</gene>
<keyword evidence="3" id="KW-0675">Receptor</keyword>
<evidence type="ECO:0000313" key="3">
    <source>
        <dbReference type="EMBL" id="KAI7801709.1"/>
    </source>
</evidence>
<dbReference type="InterPro" id="IPR023415">
    <property type="entry name" value="LDLR_class-A_CS"/>
</dbReference>
<keyword evidence="4" id="KW-1185">Reference proteome</keyword>
<dbReference type="CDD" id="cd00112">
    <property type="entry name" value="LDLa"/>
    <property type="match status" value="1"/>
</dbReference>